<proteinExistence type="predicted"/>
<accession>A0AC34F1J8</accession>
<protein>
    <submittedName>
        <fullName evidence="2">Uncharacterized protein</fullName>
    </submittedName>
</protein>
<evidence type="ECO:0000313" key="1">
    <source>
        <dbReference type="Proteomes" id="UP000887579"/>
    </source>
</evidence>
<sequence length="365" mass="41709">MNLIPNECDYLEDEYLTKSKQINRISTDSNFSDFYSDSDDVDVDDIDTENAVHFRQHFDGDFSRESNQSRFYGADVFDENEYDQCPIEFESCLQSLFSSRRNTVPFASPVTFLDENGELLNLPDSESSLKSSAPIMRSKINSVIDQHERPSCTPFVNATDYNLEENRRSLLQDSSEYHRGNSIRLRTMPMPIRANIITTKAFLHNNISGTDSTERFVQNIQIGTPMGTITRNPETNPVVINPINIKDREIIDISSLSQISEDKEINKHKIKRTMPDLRPALPARPFCWPFTLFPPDMTFCPRSLHAYHRRASLEAGQIPYYEGNIINASDNNLPLDMEPSFKESIKFGSVAKKIARMPSILSKVI</sequence>
<evidence type="ECO:0000313" key="2">
    <source>
        <dbReference type="WBParaSite" id="ES5_v2.g10864.t1"/>
    </source>
</evidence>
<reference evidence="2" key="1">
    <citation type="submission" date="2022-11" db="UniProtKB">
        <authorList>
            <consortium name="WormBaseParasite"/>
        </authorList>
    </citation>
    <scope>IDENTIFICATION</scope>
</reference>
<dbReference type="WBParaSite" id="ES5_v2.g10864.t1">
    <property type="protein sequence ID" value="ES5_v2.g10864.t1"/>
    <property type="gene ID" value="ES5_v2.g10864"/>
</dbReference>
<dbReference type="Proteomes" id="UP000887579">
    <property type="component" value="Unplaced"/>
</dbReference>
<name>A0AC34F1J8_9BILA</name>
<organism evidence="1 2">
    <name type="scientific">Panagrolaimus sp. ES5</name>
    <dbReference type="NCBI Taxonomy" id="591445"/>
    <lineage>
        <taxon>Eukaryota</taxon>
        <taxon>Metazoa</taxon>
        <taxon>Ecdysozoa</taxon>
        <taxon>Nematoda</taxon>
        <taxon>Chromadorea</taxon>
        <taxon>Rhabditida</taxon>
        <taxon>Tylenchina</taxon>
        <taxon>Panagrolaimomorpha</taxon>
        <taxon>Panagrolaimoidea</taxon>
        <taxon>Panagrolaimidae</taxon>
        <taxon>Panagrolaimus</taxon>
    </lineage>
</organism>